<feature type="transmembrane region" description="Helical" evidence="1">
    <location>
        <begin position="138"/>
        <end position="159"/>
    </location>
</feature>
<reference evidence="2 3" key="1">
    <citation type="submission" date="2018-06" db="EMBL/GenBank/DDBJ databases">
        <title>A transcriptomic atlas of mushroom development highlights an independent origin of complex multicellularity.</title>
        <authorList>
            <consortium name="DOE Joint Genome Institute"/>
            <person name="Krizsan K."/>
            <person name="Almasi E."/>
            <person name="Merenyi Z."/>
            <person name="Sahu N."/>
            <person name="Viragh M."/>
            <person name="Koszo T."/>
            <person name="Mondo S."/>
            <person name="Kiss B."/>
            <person name="Balint B."/>
            <person name="Kues U."/>
            <person name="Barry K."/>
            <person name="Hegedus J.C."/>
            <person name="Henrissat B."/>
            <person name="Johnson J."/>
            <person name="Lipzen A."/>
            <person name="Ohm R."/>
            <person name="Nagy I."/>
            <person name="Pangilinan J."/>
            <person name="Yan J."/>
            <person name="Xiong Y."/>
            <person name="Grigoriev I.V."/>
            <person name="Hibbett D.S."/>
            <person name="Nagy L.G."/>
        </authorList>
    </citation>
    <scope>NUCLEOTIDE SEQUENCE [LARGE SCALE GENOMIC DNA]</scope>
    <source>
        <strain evidence="2 3">SZMC22713</strain>
    </source>
</reference>
<proteinExistence type="predicted"/>
<evidence type="ECO:0000313" key="2">
    <source>
        <dbReference type="EMBL" id="TDL21693.1"/>
    </source>
</evidence>
<dbReference type="VEuPathDB" id="FungiDB:BD410DRAFT_287397"/>
<evidence type="ECO:0000256" key="1">
    <source>
        <dbReference type="SAM" id="Phobius"/>
    </source>
</evidence>
<keyword evidence="1" id="KW-1133">Transmembrane helix</keyword>
<feature type="transmembrane region" description="Helical" evidence="1">
    <location>
        <begin position="165"/>
        <end position="184"/>
    </location>
</feature>
<sequence>MALQSCRGFFYPWLIFSVLTDVGLTSIFTLRTYAVYQKSKVILAFLGTMALAVCSISLYTDGILLTPAANDSPTLIACGYNTGDNFTRFELASLSITLVFDMFVFILTFAKTIRHILVMRKVGMKNGLGYIILRDGTLYFFAKVLISIAEISVFCFPSFENTWGTLIPNFGNVVVITVVTRLVLNLRQVARTEASLTTIDTLHVEPEFATNSVLGNLGAPLRVAYGEDTYGAEEIPLDDHFVERSSSRRRPPQEVEL</sequence>
<dbReference type="AlphaFoldDB" id="A0A4Y7Q216"/>
<feature type="transmembrane region" description="Helical" evidence="1">
    <location>
        <begin position="42"/>
        <end position="60"/>
    </location>
</feature>
<keyword evidence="3" id="KW-1185">Reference proteome</keyword>
<feature type="transmembrane region" description="Helical" evidence="1">
    <location>
        <begin position="12"/>
        <end position="30"/>
    </location>
</feature>
<keyword evidence="1" id="KW-0812">Transmembrane</keyword>
<organism evidence="2 3">
    <name type="scientific">Rickenella mellea</name>
    <dbReference type="NCBI Taxonomy" id="50990"/>
    <lineage>
        <taxon>Eukaryota</taxon>
        <taxon>Fungi</taxon>
        <taxon>Dikarya</taxon>
        <taxon>Basidiomycota</taxon>
        <taxon>Agaricomycotina</taxon>
        <taxon>Agaricomycetes</taxon>
        <taxon>Hymenochaetales</taxon>
        <taxon>Rickenellaceae</taxon>
        <taxon>Rickenella</taxon>
    </lineage>
</organism>
<dbReference type="STRING" id="50990.A0A4Y7Q216"/>
<gene>
    <name evidence="2" type="ORF">BD410DRAFT_287397</name>
</gene>
<evidence type="ECO:0000313" key="3">
    <source>
        <dbReference type="Proteomes" id="UP000294933"/>
    </source>
</evidence>
<dbReference type="Proteomes" id="UP000294933">
    <property type="component" value="Unassembled WGS sequence"/>
</dbReference>
<protein>
    <recommendedName>
        <fullName evidence="4">G-protein coupled receptors family 1 profile domain-containing protein</fullName>
    </recommendedName>
</protein>
<feature type="transmembrane region" description="Helical" evidence="1">
    <location>
        <begin position="91"/>
        <end position="117"/>
    </location>
</feature>
<evidence type="ECO:0008006" key="4">
    <source>
        <dbReference type="Google" id="ProtNLM"/>
    </source>
</evidence>
<accession>A0A4Y7Q216</accession>
<dbReference type="EMBL" id="ML170179">
    <property type="protein sequence ID" value="TDL21693.1"/>
    <property type="molecule type" value="Genomic_DNA"/>
</dbReference>
<name>A0A4Y7Q216_9AGAM</name>
<keyword evidence="1" id="KW-0472">Membrane</keyword>